<dbReference type="Pfam" id="PF12069">
    <property type="entry name" value="DUF3549"/>
    <property type="match status" value="1"/>
</dbReference>
<dbReference type="InterPro" id="IPR021936">
    <property type="entry name" value="DUF3549"/>
</dbReference>
<evidence type="ECO:0000313" key="1">
    <source>
        <dbReference type="EMBL" id="MDB1124624.1"/>
    </source>
</evidence>
<sequence length="348" mass="39507">MENIQTLTQLLRNSGCEYKIFDLGRRILSVENKLFSNVELSQQPYPYPLQRHAHIAIAYWNEEKQPWIWFLKFPLDERGLLKQSDIGNFIKYVVEAMGTRLGGEISEDQEQKLANNPYTFKPSEDKMAVFHSQIRAFLDMQTSQYYEHAQHYFSGGLGWDKWQTVGLQGIADICARINQEQNGVIVRKSLRHIPSEPRYAILGVLEHTDLPDKLSDTLLELAQKECVHNTPDLFLLSAYVRALSGASTSQLNTLVNTILVSPRLSHQEVLIGIAGRSWQVLEDPILAEKYLLRLAQTGNQNLFNQIFADLVMQPALRLVLLPLLHSNPSNDLAAALVSLQQTTKAKAN</sequence>
<evidence type="ECO:0000313" key="2">
    <source>
        <dbReference type="Proteomes" id="UP001210678"/>
    </source>
</evidence>
<dbReference type="RefSeq" id="WP_272137278.1">
    <property type="nucleotide sequence ID" value="NZ_JAQLOI010000001.1"/>
</dbReference>
<accession>A0ABT4YSV4</accession>
<organism evidence="1 2">
    <name type="scientific">Vibrio algarum</name>
    <dbReference type="NCBI Taxonomy" id="3020714"/>
    <lineage>
        <taxon>Bacteria</taxon>
        <taxon>Pseudomonadati</taxon>
        <taxon>Pseudomonadota</taxon>
        <taxon>Gammaproteobacteria</taxon>
        <taxon>Vibrionales</taxon>
        <taxon>Vibrionaceae</taxon>
        <taxon>Vibrio</taxon>
    </lineage>
</organism>
<reference evidence="1 2" key="1">
    <citation type="submission" date="2023-01" db="EMBL/GenBank/DDBJ databases">
        <title>Vibrio sp. KJ40-1 sp.nov, isolated from marine algae.</title>
        <authorList>
            <person name="Butt M."/>
            <person name="Kim J.M.J."/>
            <person name="Jeon C.O.C."/>
        </authorList>
    </citation>
    <scope>NUCLEOTIDE SEQUENCE [LARGE SCALE GENOMIC DNA]</scope>
    <source>
        <strain evidence="1 2">KJ40-1</strain>
    </source>
</reference>
<dbReference type="EMBL" id="JAQLOI010000001">
    <property type="protein sequence ID" value="MDB1124624.1"/>
    <property type="molecule type" value="Genomic_DNA"/>
</dbReference>
<proteinExistence type="predicted"/>
<dbReference type="Proteomes" id="UP001210678">
    <property type="component" value="Unassembled WGS sequence"/>
</dbReference>
<gene>
    <name evidence="1" type="ORF">PGX00_13565</name>
</gene>
<comment type="caution">
    <text evidence="1">The sequence shown here is derived from an EMBL/GenBank/DDBJ whole genome shotgun (WGS) entry which is preliminary data.</text>
</comment>
<keyword evidence="2" id="KW-1185">Reference proteome</keyword>
<name>A0ABT4YSV4_9VIBR</name>
<protein>
    <submittedName>
        <fullName evidence="1">DUF3549 family protein</fullName>
    </submittedName>
</protein>